<accession>X6NNQ9</accession>
<evidence type="ECO:0000313" key="6">
    <source>
        <dbReference type="Proteomes" id="UP000023152"/>
    </source>
</evidence>
<gene>
    <name evidence="5" type="ORF">RFI_10120</name>
</gene>
<evidence type="ECO:0000256" key="2">
    <source>
        <dbReference type="SAM" id="Coils"/>
    </source>
</evidence>
<dbReference type="GO" id="GO:0003352">
    <property type="term" value="P:regulation of cilium movement"/>
    <property type="evidence" value="ECO:0007669"/>
    <property type="project" value="TreeGrafter"/>
</dbReference>
<protein>
    <recommendedName>
        <fullName evidence="4">Dynein regulatory complex protein 1/2 N-terminal domain-containing protein</fullName>
    </recommendedName>
</protein>
<dbReference type="AlphaFoldDB" id="X6NNQ9"/>
<evidence type="ECO:0000256" key="3">
    <source>
        <dbReference type="SAM" id="MobiDB-lite"/>
    </source>
</evidence>
<evidence type="ECO:0000256" key="1">
    <source>
        <dbReference type="ARBA" id="ARBA00023054"/>
    </source>
</evidence>
<dbReference type="Pfam" id="PF14772">
    <property type="entry name" value="NYD-SP28"/>
    <property type="match status" value="1"/>
</dbReference>
<dbReference type="InterPro" id="IPR039505">
    <property type="entry name" value="DRC1/2_N"/>
</dbReference>
<dbReference type="GO" id="GO:0060285">
    <property type="term" value="P:cilium-dependent cell motility"/>
    <property type="evidence" value="ECO:0007669"/>
    <property type="project" value="TreeGrafter"/>
</dbReference>
<feature type="coiled-coil region" evidence="2">
    <location>
        <begin position="99"/>
        <end position="126"/>
    </location>
</feature>
<dbReference type="OrthoDB" id="10260459at2759"/>
<feature type="compositionally biased region" description="Basic and acidic residues" evidence="3">
    <location>
        <begin position="28"/>
        <end position="65"/>
    </location>
</feature>
<feature type="domain" description="Dynein regulatory complex protein 1/2 N-terminal" evidence="4">
    <location>
        <begin position="88"/>
        <end position="187"/>
    </location>
</feature>
<dbReference type="OMA" id="ECNELEC"/>
<dbReference type="InterPro" id="IPR039750">
    <property type="entry name" value="DRC1/DRC2"/>
</dbReference>
<feature type="coiled-coil region" evidence="2">
    <location>
        <begin position="268"/>
        <end position="373"/>
    </location>
</feature>
<comment type="caution">
    <text evidence="5">The sequence shown here is derived from an EMBL/GenBank/DDBJ whole genome shotgun (WGS) entry which is preliminary data.</text>
</comment>
<evidence type="ECO:0000259" key="4">
    <source>
        <dbReference type="Pfam" id="PF14772"/>
    </source>
</evidence>
<keyword evidence="6" id="KW-1185">Reference proteome</keyword>
<dbReference type="PANTHER" id="PTHR21625:SF1">
    <property type="entry name" value="DYNEIN REGULATORY COMPLEX PROTEIN 1"/>
    <property type="match status" value="1"/>
</dbReference>
<dbReference type="GO" id="GO:0070286">
    <property type="term" value="P:axonemal dynein complex assembly"/>
    <property type="evidence" value="ECO:0007669"/>
    <property type="project" value="InterPro"/>
</dbReference>
<evidence type="ECO:0000313" key="5">
    <source>
        <dbReference type="EMBL" id="ETO27012.1"/>
    </source>
</evidence>
<dbReference type="PANTHER" id="PTHR21625">
    <property type="entry name" value="NYD-SP28 PROTEIN"/>
    <property type="match status" value="1"/>
</dbReference>
<sequence>MDTNNKVLPTKEERIASRWSRVQARLKAIQEEAQPKPSNELEKEKEEEKEQAKTESEPKQQIKKSRDIIESIAQEVWESVSDIEKMASITEANRRARAQKEYEERIVRYQQQVDKGAAQSEELKKKWESLKTTNITPEELYNEILKNKSASNTLMDSYKDLQKTEMTELKVKSEEFVQMLKEQENDIANVIWRMHKMLKALQDELRMQLVEIEKSFLQERHQLDETQQMQIDTLLRQKRIDEFKMFEGKITNSQMFEKELEKVRSEDKETYNQLKVRLENQIQLLEQQLEEMRAIYQLNNEKLNYNFQILKEREKENTQTVEILKRKEKKLKERVVTLREKYETQNRTFQCENKELTEEYKRIAKRFKDLQKKFKHFQDNDNAKYQHVT</sequence>
<feature type="region of interest" description="Disordered" evidence="3">
    <location>
        <begin position="27"/>
        <end position="65"/>
    </location>
</feature>
<name>X6NNQ9_RETFI</name>
<dbReference type="Proteomes" id="UP000023152">
    <property type="component" value="Unassembled WGS sequence"/>
</dbReference>
<proteinExistence type="predicted"/>
<keyword evidence="1 2" id="KW-0175">Coiled coil</keyword>
<dbReference type="EMBL" id="ASPP01007510">
    <property type="protein sequence ID" value="ETO27012.1"/>
    <property type="molecule type" value="Genomic_DNA"/>
</dbReference>
<reference evidence="5 6" key="1">
    <citation type="journal article" date="2013" name="Curr. Biol.">
        <title>The Genome of the Foraminiferan Reticulomyxa filosa.</title>
        <authorList>
            <person name="Glockner G."/>
            <person name="Hulsmann N."/>
            <person name="Schleicher M."/>
            <person name="Noegel A.A."/>
            <person name="Eichinger L."/>
            <person name="Gallinger C."/>
            <person name="Pawlowski J."/>
            <person name="Sierra R."/>
            <person name="Euteneuer U."/>
            <person name="Pillet L."/>
            <person name="Moustafa A."/>
            <person name="Platzer M."/>
            <person name="Groth M."/>
            <person name="Szafranski K."/>
            <person name="Schliwa M."/>
        </authorList>
    </citation>
    <scope>NUCLEOTIDE SEQUENCE [LARGE SCALE GENOMIC DNA]</scope>
</reference>
<dbReference type="GO" id="GO:0005858">
    <property type="term" value="C:axonemal dynein complex"/>
    <property type="evidence" value="ECO:0007669"/>
    <property type="project" value="InterPro"/>
</dbReference>
<organism evidence="5 6">
    <name type="scientific">Reticulomyxa filosa</name>
    <dbReference type="NCBI Taxonomy" id="46433"/>
    <lineage>
        <taxon>Eukaryota</taxon>
        <taxon>Sar</taxon>
        <taxon>Rhizaria</taxon>
        <taxon>Retaria</taxon>
        <taxon>Foraminifera</taxon>
        <taxon>Monothalamids</taxon>
        <taxon>Reticulomyxidae</taxon>
        <taxon>Reticulomyxa</taxon>
    </lineage>
</organism>